<dbReference type="AlphaFoldDB" id="A0AAX4NYF0"/>
<dbReference type="EMBL" id="CP151501">
    <property type="protein sequence ID" value="WZN58532.1"/>
    <property type="molecule type" value="Genomic_DNA"/>
</dbReference>
<dbReference type="PANTHER" id="PTHR15002">
    <property type="entry name" value="RIBOSOMAL BIOGENESIS PROTEIN LAS1L"/>
    <property type="match status" value="1"/>
</dbReference>
<dbReference type="GO" id="GO:0090730">
    <property type="term" value="C:Las1 complex"/>
    <property type="evidence" value="ECO:0007669"/>
    <property type="project" value="InterPro"/>
</dbReference>
<name>A0AAX4NYF0_9CHLO</name>
<feature type="compositionally biased region" description="Basic and acidic residues" evidence="1">
    <location>
        <begin position="407"/>
        <end position="439"/>
    </location>
</feature>
<dbReference type="GO" id="GO:0000460">
    <property type="term" value="P:maturation of 5.8S rRNA"/>
    <property type="evidence" value="ECO:0007669"/>
    <property type="project" value="TreeGrafter"/>
</dbReference>
<accession>A0AAX4NYF0</accession>
<dbReference type="Pfam" id="PF04031">
    <property type="entry name" value="Las1"/>
    <property type="match status" value="1"/>
</dbReference>
<evidence type="ECO:0000313" key="2">
    <source>
        <dbReference type="EMBL" id="WZN58532.1"/>
    </source>
</evidence>
<reference evidence="2 3" key="1">
    <citation type="submission" date="2024-03" db="EMBL/GenBank/DDBJ databases">
        <title>Complete genome sequence of the green alga Chloropicon roscoffensis RCC1871.</title>
        <authorList>
            <person name="Lemieux C."/>
            <person name="Pombert J.-F."/>
            <person name="Otis C."/>
            <person name="Turmel M."/>
        </authorList>
    </citation>
    <scope>NUCLEOTIDE SEQUENCE [LARGE SCALE GENOMIC DNA]</scope>
    <source>
        <strain evidence="2 3">RCC1871</strain>
    </source>
</reference>
<evidence type="ECO:0000313" key="3">
    <source>
        <dbReference type="Proteomes" id="UP001472866"/>
    </source>
</evidence>
<keyword evidence="3" id="KW-1185">Reference proteome</keyword>
<organism evidence="2 3">
    <name type="scientific">Chloropicon roscoffensis</name>
    <dbReference type="NCBI Taxonomy" id="1461544"/>
    <lineage>
        <taxon>Eukaryota</taxon>
        <taxon>Viridiplantae</taxon>
        <taxon>Chlorophyta</taxon>
        <taxon>Chloropicophyceae</taxon>
        <taxon>Chloropicales</taxon>
        <taxon>Chloropicaceae</taxon>
        <taxon>Chloropicon</taxon>
    </lineage>
</organism>
<dbReference type="Proteomes" id="UP001472866">
    <property type="component" value="Chromosome 01"/>
</dbReference>
<gene>
    <name evidence="2" type="ORF">HKI87_01g00550</name>
</gene>
<dbReference type="InterPro" id="IPR007174">
    <property type="entry name" value="Las1"/>
</dbReference>
<dbReference type="GO" id="GO:0000470">
    <property type="term" value="P:maturation of LSU-rRNA"/>
    <property type="evidence" value="ECO:0007669"/>
    <property type="project" value="TreeGrafter"/>
</dbReference>
<dbReference type="GO" id="GO:0004519">
    <property type="term" value="F:endonuclease activity"/>
    <property type="evidence" value="ECO:0007669"/>
    <property type="project" value="InterPro"/>
</dbReference>
<feature type="compositionally biased region" description="Polar residues" evidence="1">
    <location>
        <begin position="451"/>
        <end position="465"/>
    </location>
</feature>
<dbReference type="GO" id="GO:0030687">
    <property type="term" value="C:preribosome, large subunit precursor"/>
    <property type="evidence" value="ECO:0007669"/>
    <property type="project" value="TreeGrafter"/>
</dbReference>
<feature type="region of interest" description="Disordered" evidence="1">
    <location>
        <begin position="405"/>
        <end position="465"/>
    </location>
</feature>
<protein>
    <submittedName>
        <fullName evidence="2">Ribosomal biogenesis protein LAS1</fullName>
    </submittedName>
</protein>
<dbReference type="PANTHER" id="PTHR15002:SF0">
    <property type="entry name" value="RIBOSOMAL BIOGENESIS PROTEIN LAS1L"/>
    <property type="match status" value="1"/>
</dbReference>
<evidence type="ECO:0000256" key="1">
    <source>
        <dbReference type="SAM" id="MobiDB-lite"/>
    </source>
</evidence>
<sequence length="465" mass="50550">MATPRRSGRQGRVCPWCSWEEWDEVRRALLPMDHNEDGAAGKNDGSAACSTSSKGPEWAQGVVAAWRARGRVPVAVDATAEIMQIKLGDPLGHGSAHEKQLALAMALVRLVNGVSGALQKGVYAKSVASLAEQVGLPRILVDLRHEATHSGLPSLSVLSIAADQALDWLRENYWTLQRKELEQLETQTTEVARDLLDLSLRSSSDDSAEGSSTKRRRAELLKELVDFVPSAQCEPIARAVVSAVVSRPFRPRDAKGWRTFLAKVFKYWPPAAAMALEGCWQELRRKWAVENQEEDQEEEASLRAFAAWLVGGDRGGRDLLGEEGAESEPGTLRSVYGMVIEGARLCRGGRGEAQANRTKEVLKAFFGYLYSRANALDSPTFEGLRVTDGILGDIGGYAGPDILVRPVEQKKTKKRPGEGEGEGEGSRGEGRPRAWRRCEGWTPCALGNLPSAANPNGTTPSGLIS</sequence>
<proteinExistence type="predicted"/>